<dbReference type="GO" id="GO:0006401">
    <property type="term" value="P:RNA catabolic process"/>
    <property type="evidence" value="ECO:0007669"/>
    <property type="project" value="TreeGrafter"/>
</dbReference>
<dbReference type="PROSITE" id="PS00530">
    <property type="entry name" value="RNASE_T2_1"/>
    <property type="match status" value="1"/>
</dbReference>
<comment type="similarity">
    <text evidence="1 2">Belongs to the RNase T2 family.</text>
</comment>
<evidence type="ECO:0000313" key="4">
    <source>
        <dbReference type="Proteomes" id="UP000321172"/>
    </source>
</evidence>
<dbReference type="Proteomes" id="UP000321172">
    <property type="component" value="Chromosome"/>
</dbReference>
<dbReference type="SUPFAM" id="SSF55895">
    <property type="entry name" value="Ribonuclease Rh-like"/>
    <property type="match status" value="1"/>
</dbReference>
<dbReference type="InterPro" id="IPR036430">
    <property type="entry name" value="RNase_T2-like_sf"/>
</dbReference>
<dbReference type="OrthoDB" id="4720638at2"/>
<dbReference type="GO" id="GO:0033897">
    <property type="term" value="F:ribonuclease T2 activity"/>
    <property type="evidence" value="ECO:0007669"/>
    <property type="project" value="InterPro"/>
</dbReference>
<dbReference type="GO" id="GO:0003723">
    <property type="term" value="F:RNA binding"/>
    <property type="evidence" value="ECO:0007669"/>
    <property type="project" value="InterPro"/>
</dbReference>
<dbReference type="PANTHER" id="PTHR11240:SF22">
    <property type="entry name" value="RIBONUCLEASE T2"/>
    <property type="match status" value="1"/>
</dbReference>
<dbReference type="InterPro" id="IPR001568">
    <property type="entry name" value="RNase_T2-like"/>
</dbReference>
<dbReference type="AlphaFoldDB" id="A0A5B8SB03"/>
<gene>
    <name evidence="3" type="ORF">FRF71_05795</name>
</gene>
<dbReference type="EMBL" id="CP042345">
    <property type="protein sequence ID" value="QEA17477.1"/>
    <property type="molecule type" value="Genomic_DNA"/>
</dbReference>
<sequence>MLPLPAAAQAFQCRPPARLSMPPAPAQGQAVRMPIARYTLAASWSPEHCKSRGSSDPLQCGGKTGRFGFVLHGLWPEGAAGRWPQWCSSTPRPTLAQLSENLCMTPSPRLLEHAWAKHGSCMAKRPEAYFKIATILWRSIRWPDADRLSRQGGLTVGDLRSAFVARNPDWPREAIGVDTSRTGWLRELRLCYGLDYLPKACPRYAYGLRDSAALKIWRGL</sequence>
<dbReference type="KEGG" id="ngf:FRF71_05795"/>
<dbReference type="PANTHER" id="PTHR11240">
    <property type="entry name" value="RIBONUCLEASE T2"/>
    <property type="match status" value="1"/>
</dbReference>
<evidence type="ECO:0000256" key="1">
    <source>
        <dbReference type="ARBA" id="ARBA00007469"/>
    </source>
</evidence>
<name>A0A5B8SB03_9SPHN</name>
<keyword evidence="4" id="KW-1185">Reference proteome</keyword>
<organism evidence="3 4">
    <name type="scientific">Novosphingobium ginsenosidimutans</name>
    <dbReference type="NCBI Taxonomy" id="1176536"/>
    <lineage>
        <taxon>Bacteria</taxon>
        <taxon>Pseudomonadati</taxon>
        <taxon>Pseudomonadota</taxon>
        <taxon>Alphaproteobacteria</taxon>
        <taxon>Sphingomonadales</taxon>
        <taxon>Sphingomonadaceae</taxon>
        <taxon>Novosphingobium</taxon>
    </lineage>
</organism>
<accession>A0A5B8SB03</accession>
<reference evidence="3 4" key="1">
    <citation type="journal article" date="2013" name="J. Microbiol. Biotechnol.">
        <title>Novosphingobium ginsenosidimutans sp. nov., with the ability to convert ginsenoside.</title>
        <authorList>
            <person name="Kim J.K."/>
            <person name="He D."/>
            <person name="Liu Q.M."/>
            <person name="Park H.Y."/>
            <person name="Jung M.S."/>
            <person name="Yoon M.H."/>
            <person name="Kim S.C."/>
            <person name="Im W.T."/>
        </authorList>
    </citation>
    <scope>NUCLEOTIDE SEQUENCE [LARGE SCALE GENOMIC DNA]</scope>
    <source>
        <strain evidence="3 4">FW-6</strain>
    </source>
</reference>
<dbReference type="Gene3D" id="3.90.730.10">
    <property type="entry name" value="Ribonuclease T2-like"/>
    <property type="match status" value="1"/>
</dbReference>
<evidence type="ECO:0000313" key="3">
    <source>
        <dbReference type="EMBL" id="QEA17477.1"/>
    </source>
</evidence>
<protein>
    <submittedName>
        <fullName evidence="3">Ribonuclease T</fullName>
    </submittedName>
</protein>
<proteinExistence type="inferred from homology"/>
<evidence type="ECO:0000256" key="2">
    <source>
        <dbReference type="RuleBase" id="RU004328"/>
    </source>
</evidence>
<dbReference type="InterPro" id="IPR018188">
    <property type="entry name" value="RNase_T2_His_AS_1"/>
</dbReference>
<dbReference type="Pfam" id="PF00445">
    <property type="entry name" value="Ribonuclease_T2"/>
    <property type="match status" value="1"/>
</dbReference>